<evidence type="ECO:0000256" key="7">
    <source>
        <dbReference type="ARBA" id="ARBA00023065"/>
    </source>
</evidence>
<accession>A0A679K206</accession>
<dbReference type="SUPFAM" id="SSF56935">
    <property type="entry name" value="Porins"/>
    <property type="match status" value="1"/>
</dbReference>
<evidence type="ECO:0000256" key="6">
    <source>
        <dbReference type="ARBA" id="ARBA00023004"/>
    </source>
</evidence>
<dbReference type="Gene3D" id="2.170.130.10">
    <property type="entry name" value="TonB-dependent receptor, plug domain"/>
    <property type="match status" value="1"/>
</dbReference>
<comment type="similarity">
    <text evidence="11 12">Belongs to the TonB-dependent receptor family.</text>
</comment>
<keyword evidence="7" id="KW-0406">Ion transport</keyword>
<keyword evidence="5 11" id="KW-0812">Transmembrane</keyword>
<keyword evidence="6" id="KW-0408">Iron</keyword>
<evidence type="ECO:0000313" key="16">
    <source>
        <dbReference type="EMBL" id="CAA2138226.1"/>
    </source>
</evidence>
<evidence type="ECO:0000256" key="13">
    <source>
        <dbReference type="SAM" id="SignalP"/>
    </source>
</evidence>
<geneLocation type="plasmid" evidence="16">
    <name>1</name>
</geneLocation>
<keyword evidence="10 11" id="KW-0998">Cell outer membrane</keyword>
<dbReference type="InterPro" id="IPR000531">
    <property type="entry name" value="Beta-barrel_TonB"/>
</dbReference>
<evidence type="ECO:0000259" key="15">
    <source>
        <dbReference type="Pfam" id="PF07715"/>
    </source>
</evidence>
<evidence type="ECO:0000256" key="8">
    <source>
        <dbReference type="ARBA" id="ARBA00023077"/>
    </source>
</evidence>
<protein>
    <submittedName>
        <fullName evidence="16">Vitamin B12 transporter BtuB</fullName>
    </submittedName>
</protein>
<evidence type="ECO:0000256" key="11">
    <source>
        <dbReference type="PROSITE-ProRule" id="PRU01360"/>
    </source>
</evidence>
<organism evidence="16">
    <name type="scientific">Methylobacterium bullatum</name>
    <dbReference type="NCBI Taxonomy" id="570505"/>
    <lineage>
        <taxon>Bacteria</taxon>
        <taxon>Pseudomonadati</taxon>
        <taxon>Pseudomonadota</taxon>
        <taxon>Alphaproteobacteria</taxon>
        <taxon>Hyphomicrobiales</taxon>
        <taxon>Methylobacteriaceae</taxon>
        <taxon>Methylobacterium</taxon>
    </lineage>
</organism>
<dbReference type="InterPro" id="IPR037066">
    <property type="entry name" value="Plug_dom_sf"/>
</dbReference>
<keyword evidence="4" id="KW-0410">Iron transport</keyword>
<dbReference type="PANTHER" id="PTHR32552">
    <property type="entry name" value="FERRICHROME IRON RECEPTOR-RELATED"/>
    <property type="match status" value="1"/>
</dbReference>
<proteinExistence type="inferred from homology"/>
<evidence type="ECO:0000256" key="9">
    <source>
        <dbReference type="ARBA" id="ARBA00023136"/>
    </source>
</evidence>
<keyword evidence="2 11" id="KW-0813">Transport</keyword>
<keyword evidence="8 12" id="KW-0798">TonB box</keyword>
<dbReference type="PROSITE" id="PS52016">
    <property type="entry name" value="TONB_DEPENDENT_REC_3"/>
    <property type="match status" value="1"/>
</dbReference>
<evidence type="ECO:0000256" key="3">
    <source>
        <dbReference type="ARBA" id="ARBA00022452"/>
    </source>
</evidence>
<dbReference type="GO" id="GO:0009279">
    <property type="term" value="C:cell outer membrane"/>
    <property type="evidence" value="ECO:0007669"/>
    <property type="project" value="UniProtKB-SubCell"/>
</dbReference>
<gene>
    <name evidence="16" type="primary">btuB_1</name>
    <name evidence="16" type="ORF">MBLL_01040</name>
</gene>
<comment type="subcellular location">
    <subcellularLocation>
        <location evidence="1 11">Cell outer membrane</location>
        <topology evidence="1 11">Multi-pass membrane protein</topology>
    </subcellularLocation>
</comment>
<dbReference type="Gene3D" id="2.40.170.20">
    <property type="entry name" value="TonB-dependent receptor, beta-barrel domain"/>
    <property type="match status" value="1"/>
</dbReference>
<dbReference type="Pfam" id="PF00593">
    <property type="entry name" value="TonB_dep_Rec_b-barrel"/>
    <property type="match status" value="1"/>
</dbReference>
<reference evidence="16" key="1">
    <citation type="submission" date="2019-12" db="EMBL/GenBank/DDBJ databases">
        <authorList>
            <person name="Cremers G."/>
        </authorList>
    </citation>
    <scope>NUCLEOTIDE SEQUENCE</scope>
    <source>
        <strain evidence="16">Mbul2</strain>
        <plasmid evidence="16">1</plasmid>
    </source>
</reference>
<evidence type="ECO:0000256" key="1">
    <source>
        <dbReference type="ARBA" id="ARBA00004571"/>
    </source>
</evidence>
<dbReference type="InterPro" id="IPR039426">
    <property type="entry name" value="TonB-dep_rcpt-like"/>
</dbReference>
<keyword evidence="13" id="KW-0732">Signal</keyword>
<dbReference type="RefSeq" id="WP_339159622.1">
    <property type="nucleotide sequence ID" value="NZ_LR743510.1"/>
</dbReference>
<evidence type="ECO:0000259" key="14">
    <source>
        <dbReference type="Pfam" id="PF00593"/>
    </source>
</evidence>
<feature type="domain" description="TonB-dependent receptor-like beta-barrel" evidence="14">
    <location>
        <begin position="258"/>
        <end position="672"/>
    </location>
</feature>
<dbReference type="InterPro" id="IPR036942">
    <property type="entry name" value="Beta-barrel_TonB_sf"/>
</dbReference>
<name>A0A679K206_9HYPH</name>
<feature type="signal peptide" evidence="13">
    <location>
        <begin position="1"/>
        <end position="26"/>
    </location>
</feature>
<dbReference type="EMBL" id="LR743510">
    <property type="protein sequence ID" value="CAA2138226.1"/>
    <property type="molecule type" value="Genomic_DNA"/>
</dbReference>
<feature type="domain" description="TonB-dependent receptor plug" evidence="15">
    <location>
        <begin position="80"/>
        <end position="188"/>
    </location>
</feature>
<feature type="chain" id="PRO_5025492245" evidence="13">
    <location>
        <begin position="27"/>
        <end position="717"/>
    </location>
</feature>
<dbReference type="Pfam" id="PF07715">
    <property type="entry name" value="Plug"/>
    <property type="match status" value="1"/>
</dbReference>
<evidence type="ECO:0000256" key="10">
    <source>
        <dbReference type="ARBA" id="ARBA00023237"/>
    </source>
</evidence>
<keyword evidence="3 11" id="KW-1134">Transmembrane beta strand</keyword>
<keyword evidence="9 11" id="KW-0472">Membrane</keyword>
<dbReference type="AlphaFoldDB" id="A0A679K206"/>
<evidence type="ECO:0000256" key="12">
    <source>
        <dbReference type="RuleBase" id="RU003357"/>
    </source>
</evidence>
<evidence type="ECO:0000256" key="4">
    <source>
        <dbReference type="ARBA" id="ARBA00022496"/>
    </source>
</evidence>
<evidence type="ECO:0000256" key="5">
    <source>
        <dbReference type="ARBA" id="ARBA00022692"/>
    </source>
</evidence>
<keyword evidence="16" id="KW-0614">Plasmid</keyword>
<dbReference type="GO" id="GO:0006826">
    <property type="term" value="P:iron ion transport"/>
    <property type="evidence" value="ECO:0007669"/>
    <property type="project" value="UniProtKB-KW"/>
</dbReference>
<dbReference type="InterPro" id="IPR012910">
    <property type="entry name" value="Plug_dom"/>
</dbReference>
<evidence type="ECO:0000256" key="2">
    <source>
        <dbReference type="ARBA" id="ARBA00022448"/>
    </source>
</evidence>
<sequence length="717" mass="76561">MSAHPPRALHPLLVLALLTSASPVLAQSGAATTAEATLDELSVAADMRPPPPAAGPGLGGATGGTGGAEAFGALSAPALTSSSGVITGKALNDRPVTRPGEVLEAVPGLIVTQHSGEGKANQYFLRGFNLDHGSDIAITIDGMPANMRTHGHGQGYADINFLIPELVGAVEFHKGPYFARDGDFASAGSVRIDTIDAVPRPLALTSIGSFGYKRALTIASAPLGEGTLLAAGEAQVYDGPWLVPDDIRKLNGVLRYSQGTALDGFSLTGMAYSNRWTATNQIPQRAISEGLIGRFGTLDPSDGGNASRFSLSGRWSRSDDGGVTRASAYVLRSNLNLFNNFTYFLNDPVNGDQFRQLDSRTVAGGEIARVFKGELFGLAMENEIGVQARFDDIHVGLFNTRARTSLSTVRDDRVQEGSAALYFENRLRWTEWLRTSVGLRADAYDATVRSNNPLNSGHARDGIVSPKLGVVFGPWAETELFVNYGEGFHSNDARGATITVDPGNPLFPLDRVPLLVRSVGSEVGIRNRSIAGLESTVTLFQLDFDSENLFVGDAGTTEPSRPSRRTGIEWTNHYAVTPWLALDADLTVTHARFADRDPAGSRIPAAPTAIAAAGFTLGESLGWFGSLRLRYFGPRPLIEDNSVRSKPTTLVNGRIGYNFDNGVTVQLDILNLLNVKASQIDYFYESRLRGEPAGGVADTHLHPVEPMAVRLTVAGRF</sequence>
<dbReference type="PANTHER" id="PTHR32552:SF81">
    <property type="entry name" value="TONB-DEPENDENT OUTER MEMBRANE RECEPTOR"/>
    <property type="match status" value="1"/>
</dbReference>